<feature type="transmembrane region" description="Helical" evidence="1">
    <location>
        <begin position="66"/>
        <end position="86"/>
    </location>
</feature>
<keyword evidence="1" id="KW-0472">Membrane</keyword>
<keyword evidence="1" id="KW-0812">Transmembrane</keyword>
<organism evidence="2 3">
    <name type="scientific">Pedobacter xixiisoli</name>
    <dbReference type="NCBI Taxonomy" id="1476464"/>
    <lineage>
        <taxon>Bacteria</taxon>
        <taxon>Pseudomonadati</taxon>
        <taxon>Bacteroidota</taxon>
        <taxon>Sphingobacteriia</taxon>
        <taxon>Sphingobacteriales</taxon>
        <taxon>Sphingobacteriaceae</taxon>
        <taxon>Pedobacter</taxon>
    </lineage>
</organism>
<dbReference type="OrthoDB" id="769989at2"/>
<reference evidence="3" key="1">
    <citation type="submission" date="2017-09" db="EMBL/GenBank/DDBJ databases">
        <authorList>
            <person name="Varghese N."/>
            <person name="Submissions S."/>
        </authorList>
    </citation>
    <scope>NUCLEOTIDE SEQUENCE [LARGE SCALE GENOMIC DNA]</scope>
    <source>
        <strain evidence="3">CGMCC 1.12803</strain>
    </source>
</reference>
<proteinExistence type="predicted"/>
<evidence type="ECO:0000313" key="2">
    <source>
        <dbReference type="EMBL" id="SOD18354.1"/>
    </source>
</evidence>
<accession>A0A286A8W6</accession>
<evidence type="ECO:0000256" key="1">
    <source>
        <dbReference type="SAM" id="Phobius"/>
    </source>
</evidence>
<evidence type="ECO:0000313" key="3">
    <source>
        <dbReference type="Proteomes" id="UP000219281"/>
    </source>
</evidence>
<gene>
    <name evidence="2" type="ORF">SAMN06297358_2957</name>
</gene>
<dbReference type="RefSeq" id="WP_138765839.1">
    <property type="nucleotide sequence ID" value="NZ_OCMT01000003.1"/>
</dbReference>
<feature type="transmembrane region" description="Helical" evidence="1">
    <location>
        <begin position="92"/>
        <end position="115"/>
    </location>
</feature>
<sequence>MKKENNINKPVLIAGVVIFTISVCIIFPYESSKTSYLAELHFTFLTLALAMFTLMYGLMGKHFFKGLLFLIFSAIFGFCSWAIFLYNDFWGVIPALYAGVPAGIVAGLVFLIFNYQFIKDDNKTRLFVKRLILYSVILFISSLLFAKGGDWIFELTEYFKNK</sequence>
<keyword evidence="1" id="KW-1133">Transmembrane helix</keyword>
<dbReference type="Proteomes" id="UP000219281">
    <property type="component" value="Unassembled WGS sequence"/>
</dbReference>
<feature type="transmembrane region" description="Helical" evidence="1">
    <location>
        <begin position="12"/>
        <end position="29"/>
    </location>
</feature>
<feature type="transmembrane region" description="Helical" evidence="1">
    <location>
        <begin position="41"/>
        <end position="59"/>
    </location>
</feature>
<keyword evidence="3" id="KW-1185">Reference proteome</keyword>
<dbReference type="EMBL" id="OCMT01000003">
    <property type="protein sequence ID" value="SOD18354.1"/>
    <property type="molecule type" value="Genomic_DNA"/>
</dbReference>
<name>A0A286A8W6_9SPHI</name>
<protein>
    <submittedName>
        <fullName evidence="2">Uncharacterized protein</fullName>
    </submittedName>
</protein>
<feature type="transmembrane region" description="Helical" evidence="1">
    <location>
        <begin position="127"/>
        <end position="146"/>
    </location>
</feature>
<dbReference type="AlphaFoldDB" id="A0A286A8W6"/>